<dbReference type="EMBL" id="QFPX01000001">
    <property type="protein sequence ID" value="PZQ57378.1"/>
    <property type="molecule type" value="Genomic_DNA"/>
</dbReference>
<evidence type="ECO:0000313" key="14">
    <source>
        <dbReference type="Proteomes" id="UP000249082"/>
    </source>
</evidence>
<dbReference type="InterPro" id="IPR037066">
    <property type="entry name" value="Plug_dom_sf"/>
</dbReference>
<dbReference type="InterPro" id="IPR010104">
    <property type="entry name" value="TonB_rcpt_bac"/>
</dbReference>
<evidence type="ECO:0000256" key="4">
    <source>
        <dbReference type="ARBA" id="ARBA00022692"/>
    </source>
</evidence>
<dbReference type="InterPro" id="IPR036942">
    <property type="entry name" value="Beta-barrel_TonB_sf"/>
</dbReference>
<keyword evidence="2 8" id="KW-0813">Transport</keyword>
<dbReference type="AlphaFoldDB" id="A0A2W5NYD4"/>
<evidence type="ECO:0000256" key="5">
    <source>
        <dbReference type="ARBA" id="ARBA00023077"/>
    </source>
</evidence>
<protein>
    <submittedName>
        <fullName evidence="13">TonB-dependent receptor</fullName>
    </submittedName>
</protein>
<dbReference type="PROSITE" id="PS52016">
    <property type="entry name" value="TONB_DEPENDENT_REC_3"/>
    <property type="match status" value="1"/>
</dbReference>
<dbReference type="CDD" id="cd01347">
    <property type="entry name" value="ligand_gated_channel"/>
    <property type="match status" value="1"/>
</dbReference>
<evidence type="ECO:0000256" key="7">
    <source>
        <dbReference type="ARBA" id="ARBA00023237"/>
    </source>
</evidence>
<evidence type="ECO:0000256" key="3">
    <source>
        <dbReference type="ARBA" id="ARBA00022452"/>
    </source>
</evidence>
<evidence type="ECO:0000259" key="12">
    <source>
        <dbReference type="Pfam" id="PF07715"/>
    </source>
</evidence>
<dbReference type="PANTHER" id="PTHR40980:SF3">
    <property type="entry name" value="TONB-DEPENDENT RECEPTOR-LIKE BETA-BARREL DOMAIN-CONTAINING PROTEIN"/>
    <property type="match status" value="1"/>
</dbReference>
<organism evidence="13 14">
    <name type="scientific">Novosphingobium pentaromativorans</name>
    <dbReference type="NCBI Taxonomy" id="205844"/>
    <lineage>
        <taxon>Bacteria</taxon>
        <taxon>Pseudomonadati</taxon>
        <taxon>Pseudomonadota</taxon>
        <taxon>Alphaproteobacteria</taxon>
        <taxon>Sphingomonadales</taxon>
        <taxon>Sphingomonadaceae</taxon>
        <taxon>Novosphingobium</taxon>
    </lineage>
</organism>
<proteinExistence type="inferred from homology"/>
<sequence length="899" mass="97651">MKIVRAMLLATSASLGFAAPALAQDNSQDNSQQTAQNDQNAIVVSGIRGALTNAINVKRDADAVVDVITAEGIGKFPDRNVAESLSHIPGVSVDRQFGIGERVSIQGTDPALNRVLIDNHSIASADWGGNAGDVTGRTFNYSLLAPEIVSQIEVFKSPEPRIDEGSLGGTVIVRTRKPLDLDKNTINGSIGYGYNDRSEIGNPRGSLLYSWKNDSATFGILVAGTYDRDSLARAGVEYFGYNSGSDFTSTDAAGNVTLNNPDAVLTGGTAADLANARYPYGINHAYFKQTRERIGGQFAVQWAPSDRLEFNLTGLHIEGTYNNFSQSLYVVPTWAAGSLESATIANGLVTDAAFGATDLPSTSSQLDMNYRKTKVRTDSYNLASSWKATDSLTLSGNVGWTKATGGTNPEYLMNMQSNMPFSYSYGQNRTSVNFSTPPTDPNAFFRSDLRDVTLPDGSTVRAYQIGGIATSRQLDKEYYGQFDAKWEVEDGFFKAVRMGVKASDHVNSLRATGSQVYLTDPVSMADYDYTLTPSGLFNGLGSGGNANQFATLRSGDVIDTLENGLYVDTGLDEGTSFKVREKSAAAYVQLDFETGPIRGNVGYRAVYTQDVSDYFLYTAETDSYSPTRAKNDYLKGLPSINVSWDVNDQIKVRGSVAKVIARPRYGQLAGAFSRNDTQLTAGGGNPDLKPYASTNYELSAEWYFGHSALLSAEYFRREISSYIVTTTNQQVLFNNLTQQNETYIVSSPVNASNATVNGVSLGFQTPIWGGFGILTNYTFADASGGRDADGNVLNLPYLSKHTINVIPYFEKGPFQARVSWNWRSHYFTGIGRLNSVDSTDGYHQLDASISYKINDHFTVQANAQNLLDSTYYSYSGSKSAPTAFYKNGRVFAATAQFSF</sequence>
<evidence type="ECO:0000256" key="6">
    <source>
        <dbReference type="ARBA" id="ARBA00023136"/>
    </source>
</evidence>
<dbReference type="NCBIfam" id="TIGR01782">
    <property type="entry name" value="TonB-Xanth-Caul"/>
    <property type="match status" value="1"/>
</dbReference>
<dbReference type="Pfam" id="PF07715">
    <property type="entry name" value="Plug"/>
    <property type="match status" value="1"/>
</dbReference>
<feature type="domain" description="TonB-dependent receptor plug" evidence="12">
    <location>
        <begin position="58"/>
        <end position="170"/>
    </location>
</feature>
<keyword evidence="13" id="KW-0675">Receptor</keyword>
<feature type="signal peptide" evidence="10">
    <location>
        <begin position="1"/>
        <end position="23"/>
    </location>
</feature>
<keyword evidence="4 8" id="KW-0812">Transmembrane</keyword>
<reference evidence="13 14" key="1">
    <citation type="submission" date="2017-08" db="EMBL/GenBank/DDBJ databases">
        <title>Infants hospitalized years apart are colonized by the same room-sourced microbial strains.</title>
        <authorList>
            <person name="Brooks B."/>
            <person name="Olm M.R."/>
            <person name="Firek B.A."/>
            <person name="Baker R."/>
            <person name="Thomas B.C."/>
            <person name="Morowitz M.J."/>
            <person name="Banfield J.F."/>
        </authorList>
    </citation>
    <scope>NUCLEOTIDE SEQUENCE [LARGE SCALE GENOMIC DNA]</scope>
    <source>
        <strain evidence="13">S2_005_002_R2_33</strain>
    </source>
</reference>
<dbReference type="PANTHER" id="PTHR40980">
    <property type="entry name" value="PLUG DOMAIN-CONTAINING PROTEIN"/>
    <property type="match status" value="1"/>
</dbReference>
<evidence type="ECO:0000256" key="2">
    <source>
        <dbReference type="ARBA" id="ARBA00022448"/>
    </source>
</evidence>
<feature type="chain" id="PRO_5015973758" evidence="10">
    <location>
        <begin position="24"/>
        <end position="899"/>
    </location>
</feature>
<gene>
    <name evidence="13" type="ORF">DI555_00030</name>
</gene>
<keyword evidence="5 9" id="KW-0798">TonB box</keyword>
<keyword evidence="3 8" id="KW-1134">Transmembrane beta strand</keyword>
<dbReference type="Gene3D" id="2.170.130.10">
    <property type="entry name" value="TonB-dependent receptor, plug domain"/>
    <property type="match status" value="1"/>
</dbReference>
<evidence type="ECO:0000259" key="11">
    <source>
        <dbReference type="Pfam" id="PF00593"/>
    </source>
</evidence>
<dbReference type="Proteomes" id="UP000249082">
    <property type="component" value="Unassembled WGS sequence"/>
</dbReference>
<dbReference type="Gene3D" id="2.40.170.20">
    <property type="entry name" value="TonB-dependent receptor, beta-barrel domain"/>
    <property type="match status" value="1"/>
</dbReference>
<keyword evidence="6 8" id="KW-0472">Membrane</keyword>
<dbReference type="InterPro" id="IPR039426">
    <property type="entry name" value="TonB-dep_rcpt-like"/>
</dbReference>
<dbReference type="GO" id="GO:0009279">
    <property type="term" value="C:cell outer membrane"/>
    <property type="evidence" value="ECO:0007669"/>
    <property type="project" value="UniProtKB-SubCell"/>
</dbReference>
<keyword evidence="7 8" id="KW-0998">Cell outer membrane</keyword>
<evidence type="ECO:0000256" key="9">
    <source>
        <dbReference type="RuleBase" id="RU003357"/>
    </source>
</evidence>
<evidence type="ECO:0000256" key="8">
    <source>
        <dbReference type="PROSITE-ProRule" id="PRU01360"/>
    </source>
</evidence>
<dbReference type="SUPFAM" id="SSF56935">
    <property type="entry name" value="Porins"/>
    <property type="match status" value="1"/>
</dbReference>
<accession>A0A2W5NYD4</accession>
<feature type="domain" description="TonB-dependent receptor-like beta-barrel" evidence="11">
    <location>
        <begin position="424"/>
        <end position="866"/>
    </location>
</feature>
<evidence type="ECO:0000256" key="1">
    <source>
        <dbReference type="ARBA" id="ARBA00004571"/>
    </source>
</evidence>
<keyword evidence="10" id="KW-0732">Signal</keyword>
<dbReference type="InterPro" id="IPR000531">
    <property type="entry name" value="Beta-barrel_TonB"/>
</dbReference>
<comment type="similarity">
    <text evidence="8 9">Belongs to the TonB-dependent receptor family.</text>
</comment>
<name>A0A2W5NYD4_9SPHN</name>
<evidence type="ECO:0000256" key="10">
    <source>
        <dbReference type="SAM" id="SignalP"/>
    </source>
</evidence>
<comment type="caution">
    <text evidence="13">The sequence shown here is derived from an EMBL/GenBank/DDBJ whole genome shotgun (WGS) entry which is preliminary data.</text>
</comment>
<dbReference type="Pfam" id="PF00593">
    <property type="entry name" value="TonB_dep_Rec_b-barrel"/>
    <property type="match status" value="1"/>
</dbReference>
<comment type="subcellular location">
    <subcellularLocation>
        <location evidence="1 8">Cell outer membrane</location>
        <topology evidence="1 8">Multi-pass membrane protein</topology>
    </subcellularLocation>
</comment>
<evidence type="ECO:0000313" key="13">
    <source>
        <dbReference type="EMBL" id="PZQ57378.1"/>
    </source>
</evidence>
<dbReference type="InterPro" id="IPR012910">
    <property type="entry name" value="Plug_dom"/>
</dbReference>